<dbReference type="CDD" id="cd01650">
    <property type="entry name" value="RT_nLTR_like"/>
    <property type="match status" value="1"/>
</dbReference>
<dbReference type="Pfam" id="PF00078">
    <property type="entry name" value="RVT_1"/>
    <property type="match status" value="1"/>
</dbReference>
<name>A0A438I3Z6_VITVI</name>
<evidence type="ECO:0000259" key="1">
    <source>
        <dbReference type="Pfam" id="PF00078"/>
    </source>
</evidence>
<dbReference type="AlphaFoldDB" id="A0A438I3Z6"/>
<gene>
    <name evidence="2" type="primary">YTX2_627</name>
    <name evidence="2" type="ORF">CK203_038555</name>
</gene>
<evidence type="ECO:0000313" key="2">
    <source>
        <dbReference type="EMBL" id="RVW91425.1"/>
    </source>
</evidence>
<sequence length="867" mass="96977">MVAVVLLQWMKIQHSFLSYIMVENATMVCSGGANEREQCVWCCRGREEEDLWWKMPPWFVQVVPTRGSSVFGVAGGREEEDVSPCAAPCGFQRGREVQSVVLGVSLLGWANGGADCLKMGGPNGFVAGPNALKSSLTDLQFGNNGGGKPSDGIFEGVPMLALDSSLAMAKANHVRSVRAAITNEALLDEASRSSGLGGLVVVEEERFQDLLRIVTVDDRAKDNTKRKVIKALIWAQRVDLVCLQETKIQEISIGVVRTPWCGEIFGVWGSKCEGAGVYGPTLKRSRGLFWEDLRVIHGLWNDLDWEGHFSGVVQSILPRPVSSHCPILLDGGGSIVNRGDGGKKEAREEYKTWVLMEEISRRQKSKEVWLWEVKEHEIHGGVTRAFQNLLMDPGDWRPSLNGLVFEIIEGENVARLEEALLVKEIVSALSNLSGDKASGPDGVEDLRDVKPISLVGGLYKLVAKVLANRLKKVVDKMVSSGQNAFVEGRQILDATLIANEAIDSLLKNNESEILCKLDIEKAYDHLNWDFLLQVMQKMGVGEKWIGWIKWCISIATFSILINGTLTGFFHNSLGLRQEGSLSPYLFMIEMEALSCLIKRVEIGGFFRACWVKRRGGEEVQITRLLINLDKSEILPVGRVENLGKLALELGCKMGALPSSYLGLPFGAPHKSVAVWDGVEERFQKILALWKRQFICKGGRLTLIRSTLSNMPIYYMSLLRMPRAVRLRLEQTQRDFLRGGGALEWKTHLVKAPLCKWSWPFMKEREALWKQVISRKYGVEEGDGILGRGEKGLVWLWKEIRKEGSLWGNNIVFSMDNGRRVRFWKDKWCADEALCDSFPSLYALAVSKEEWVAEVWDPSVKRGKSSFF</sequence>
<dbReference type="PANTHER" id="PTHR33116:SF78">
    <property type="entry name" value="OS12G0587133 PROTEIN"/>
    <property type="match status" value="1"/>
</dbReference>
<dbReference type="InterPro" id="IPR000477">
    <property type="entry name" value="RT_dom"/>
</dbReference>
<accession>A0A438I3Z6</accession>
<organism evidence="2 3">
    <name type="scientific">Vitis vinifera</name>
    <name type="common">Grape</name>
    <dbReference type="NCBI Taxonomy" id="29760"/>
    <lineage>
        <taxon>Eukaryota</taxon>
        <taxon>Viridiplantae</taxon>
        <taxon>Streptophyta</taxon>
        <taxon>Embryophyta</taxon>
        <taxon>Tracheophyta</taxon>
        <taxon>Spermatophyta</taxon>
        <taxon>Magnoliopsida</taxon>
        <taxon>eudicotyledons</taxon>
        <taxon>Gunneridae</taxon>
        <taxon>Pentapetalae</taxon>
        <taxon>rosids</taxon>
        <taxon>Vitales</taxon>
        <taxon>Vitaceae</taxon>
        <taxon>Viteae</taxon>
        <taxon>Vitis</taxon>
    </lineage>
</organism>
<dbReference type="PANTHER" id="PTHR33116">
    <property type="entry name" value="REVERSE TRANSCRIPTASE ZINC-BINDING DOMAIN-CONTAINING PROTEIN-RELATED-RELATED"/>
    <property type="match status" value="1"/>
</dbReference>
<comment type="caution">
    <text evidence="2">The sequence shown here is derived from an EMBL/GenBank/DDBJ whole genome shotgun (WGS) entry which is preliminary data.</text>
</comment>
<feature type="domain" description="Reverse transcriptase" evidence="1">
    <location>
        <begin position="448"/>
        <end position="599"/>
    </location>
</feature>
<reference evidence="2 3" key="1">
    <citation type="journal article" date="2018" name="PLoS Genet.">
        <title>Population sequencing reveals clonal diversity and ancestral inbreeding in the grapevine cultivar Chardonnay.</title>
        <authorList>
            <person name="Roach M.J."/>
            <person name="Johnson D.L."/>
            <person name="Bohlmann J."/>
            <person name="van Vuuren H.J."/>
            <person name="Jones S.J."/>
            <person name="Pretorius I.S."/>
            <person name="Schmidt S.A."/>
            <person name="Borneman A.R."/>
        </authorList>
    </citation>
    <scope>NUCLEOTIDE SEQUENCE [LARGE SCALE GENOMIC DNA]</scope>
    <source>
        <strain evidence="3">cv. Chardonnay</strain>
        <tissue evidence="2">Leaf</tissue>
    </source>
</reference>
<dbReference type="Proteomes" id="UP000288805">
    <property type="component" value="Unassembled WGS sequence"/>
</dbReference>
<protein>
    <submittedName>
        <fullName evidence="2">Transposon TX1 uncharacterized 149 kDa protein</fullName>
    </submittedName>
</protein>
<evidence type="ECO:0000313" key="3">
    <source>
        <dbReference type="Proteomes" id="UP000288805"/>
    </source>
</evidence>
<dbReference type="EMBL" id="QGNW01000145">
    <property type="protein sequence ID" value="RVW91425.1"/>
    <property type="molecule type" value="Genomic_DNA"/>
</dbReference>
<proteinExistence type="predicted"/>